<sequence length="370" mass="41132">MTTISHIENLLVQRETASSLSHSENTAILPTFGNASPIPTPVGYHALNTLRTIAFAADDSLWQLFGAIIFKWTADSDNFETVRDNEEAFVTQQRNALPPQEREHILLDIRKQVATAPVVFVLPEEVANFAEFSGEEEQDCKMATGAHLRTEEGVSTLYLLPFLLAAQRFTDEHRSEIEPASYEEELSALVVLVAKTIVHETRHLVGALFESKTPRLVHGSFPVPADDKAAHYWERTRYGSIIAASFVALHSEQLKDARLMLLGALPGGNSVRRVDAATVGSVARTIRRGGLFDNLRFFSASYSYPVAKTDRYWESVDGDAQIFSIPEGVYEPKPVLLSSLTPDQYWRVCATNYRGVIHGRSSKEKQPKSG</sequence>
<protein>
    <submittedName>
        <fullName evidence="1">Uncharacterized protein</fullName>
    </submittedName>
</protein>
<keyword evidence="2" id="KW-1185">Reference proteome</keyword>
<organism evidence="1 2">
    <name type="scientific">Roridomyces roridus</name>
    <dbReference type="NCBI Taxonomy" id="1738132"/>
    <lineage>
        <taxon>Eukaryota</taxon>
        <taxon>Fungi</taxon>
        <taxon>Dikarya</taxon>
        <taxon>Basidiomycota</taxon>
        <taxon>Agaricomycotina</taxon>
        <taxon>Agaricomycetes</taxon>
        <taxon>Agaricomycetidae</taxon>
        <taxon>Agaricales</taxon>
        <taxon>Marasmiineae</taxon>
        <taxon>Mycenaceae</taxon>
        <taxon>Roridomyces</taxon>
    </lineage>
</organism>
<accession>A0AAD7BV63</accession>
<comment type="caution">
    <text evidence="1">The sequence shown here is derived from an EMBL/GenBank/DDBJ whole genome shotgun (WGS) entry which is preliminary data.</text>
</comment>
<gene>
    <name evidence="1" type="ORF">FB45DRAFT_917703</name>
</gene>
<proteinExistence type="predicted"/>
<evidence type="ECO:0000313" key="2">
    <source>
        <dbReference type="Proteomes" id="UP001221142"/>
    </source>
</evidence>
<dbReference type="EMBL" id="JARKIF010000009">
    <property type="protein sequence ID" value="KAJ7631170.1"/>
    <property type="molecule type" value="Genomic_DNA"/>
</dbReference>
<reference evidence="1" key="1">
    <citation type="submission" date="2023-03" db="EMBL/GenBank/DDBJ databases">
        <title>Massive genome expansion in bonnet fungi (Mycena s.s.) driven by repeated elements and novel gene families across ecological guilds.</title>
        <authorList>
            <consortium name="Lawrence Berkeley National Laboratory"/>
            <person name="Harder C.B."/>
            <person name="Miyauchi S."/>
            <person name="Viragh M."/>
            <person name="Kuo A."/>
            <person name="Thoen E."/>
            <person name="Andreopoulos B."/>
            <person name="Lu D."/>
            <person name="Skrede I."/>
            <person name="Drula E."/>
            <person name="Henrissat B."/>
            <person name="Morin E."/>
            <person name="Kohler A."/>
            <person name="Barry K."/>
            <person name="LaButti K."/>
            <person name="Morin E."/>
            <person name="Salamov A."/>
            <person name="Lipzen A."/>
            <person name="Mereny Z."/>
            <person name="Hegedus B."/>
            <person name="Baldrian P."/>
            <person name="Stursova M."/>
            <person name="Weitz H."/>
            <person name="Taylor A."/>
            <person name="Grigoriev I.V."/>
            <person name="Nagy L.G."/>
            <person name="Martin F."/>
            <person name="Kauserud H."/>
        </authorList>
    </citation>
    <scope>NUCLEOTIDE SEQUENCE</scope>
    <source>
        <strain evidence="1">9284</strain>
    </source>
</reference>
<dbReference type="AlphaFoldDB" id="A0AAD7BV63"/>
<name>A0AAD7BV63_9AGAR</name>
<evidence type="ECO:0000313" key="1">
    <source>
        <dbReference type="EMBL" id="KAJ7631170.1"/>
    </source>
</evidence>
<dbReference type="Proteomes" id="UP001221142">
    <property type="component" value="Unassembled WGS sequence"/>
</dbReference>